<evidence type="ECO:0000313" key="3">
    <source>
        <dbReference type="EMBL" id="KAK7791489.1"/>
    </source>
</evidence>
<dbReference type="PANTHER" id="PTHR33939">
    <property type="entry name" value="PROTEIN CBG22215"/>
    <property type="match status" value="1"/>
</dbReference>
<reference evidence="3 4" key="1">
    <citation type="submission" date="2024-03" db="EMBL/GenBank/DDBJ databases">
        <title>The genome assembly and annotation of the cricket Gryllus longicercus Weissman &amp; Gray.</title>
        <authorList>
            <person name="Szrajer S."/>
            <person name="Gray D."/>
            <person name="Ylla G."/>
        </authorList>
    </citation>
    <scope>NUCLEOTIDE SEQUENCE [LARGE SCALE GENOMIC DNA]</scope>
    <source>
        <strain evidence="3">DAG 2021-001</strain>
        <tissue evidence="3">Whole body minus gut</tissue>
    </source>
</reference>
<dbReference type="EMBL" id="JAZDUA010000532">
    <property type="protein sequence ID" value="KAK7791489.1"/>
    <property type="molecule type" value="Genomic_DNA"/>
</dbReference>
<dbReference type="GO" id="GO:0003676">
    <property type="term" value="F:nucleic acid binding"/>
    <property type="evidence" value="ECO:0007669"/>
    <property type="project" value="InterPro"/>
</dbReference>
<organism evidence="3 4">
    <name type="scientific">Gryllus longicercus</name>
    <dbReference type="NCBI Taxonomy" id="2509291"/>
    <lineage>
        <taxon>Eukaryota</taxon>
        <taxon>Metazoa</taxon>
        <taxon>Ecdysozoa</taxon>
        <taxon>Arthropoda</taxon>
        <taxon>Hexapoda</taxon>
        <taxon>Insecta</taxon>
        <taxon>Pterygota</taxon>
        <taxon>Neoptera</taxon>
        <taxon>Polyneoptera</taxon>
        <taxon>Orthoptera</taxon>
        <taxon>Ensifera</taxon>
        <taxon>Gryllidea</taxon>
        <taxon>Grylloidea</taxon>
        <taxon>Gryllidae</taxon>
        <taxon>Gryllinae</taxon>
        <taxon>Gryllus</taxon>
    </lineage>
</organism>
<dbReference type="Pfam" id="PF13358">
    <property type="entry name" value="DDE_3"/>
    <property type="match status" value="1"/>
</dbReference>
<protein>
    <recommendedName>
        <fullName evidence="2">Tc1-like transposase DDE domain-containing protein</fullName>
    </recommendedName>
</protein>
<keyword evidence="4" id="KW-1185">Reference proteome</keyword>
<evidence type="ECO:0000259" key="2">
    <source>
        <dbReference type="Pfam" id="PF13358"/>
    </source>
</evidence>
<dbReference type="PANTHER" id="PTHR33939:SF1">
    <property type="entry name" value="DUF4371 DOMAIN-CONTAINING PROTEIN"/>
    <property type="match status" value="1"/>
</dbReference>
<evidence type="ECO:0000313" key="4">
    <source>
        <dbReference type="Proteomes" id="UP001378592"/>
    </source>
</evidence>
<proteinExistence type="predicted"/>
<comment type="caution">
    <text evidence="3">The sequence shown here is derived from an EMBL/GenBank/DDBJ whole genome shotgun (WGS) entry which is preliminary data.</text>
</comment>
<dbReference type="Proteomes" id="UP001378592">
    <property type="component" value="Unassembled WGS sequence"/>
</dbReference>
<name>A0AAN9VAH9_9ORTH</name>
<sequence>MYENGQSVTLDSILTAVKHDSDIGFTGGRTTLSYLLRAMGFEWKKTDNRRSLMERNDIVIARSDFLMEYMKLKAEGYEFVFLDETWFYSKGYASRSWQDKNKESCSSKNLDEGKRYIVLHAGGTNGFIEDAELLFPSKTKEVDEYHGTMTAEMFQKWMKEMLLPRLAEPSVIVMDNAPVHSVLKVKQPSSKWRKGDLQQFLTEHNIPFRPEHTFKSLLLKTSEIVVQKRYVVDEMIQEAGHRVLRLPPYHCHYNPIELVWSQCKRYYHRHRGTTFDHQAVTRKWRQALNQVSVENWKNYVAHTEKIIEEDWRVEVRHDASEISVIVNIQEDSDDDDDDDVPLAVPIPGPSGVST</sequence>
<dbReference type="AlphaFoldDB" id="A0AAN9VAH9"/>
<feature type="region of interest" description="Disordered" evidence="1">
    <location>
        <begin position="330"/>
        <end position="354"/>
    </location>
</feature>
<evidence type="ECO:0000256" key="1">
    <source>
        <dbReference type="SAM" id="MobiDB-lite"/>
    </source>
</evidence>
<accession>A0AAN9VAH9</accession>
<gene>
    <name evidence="3" type="ORF">R5R35_008820</name>
</gene>
<dbReference type="InterPro" id="IPR038717">
    <property type="entry name" value="Tc1-like_DDE_dom"/>
</dbReference>
<feature type="compositionally biased region" description="Acidic residues" evidence="1">
    <location>
        <begin position="330"/>
        <end position="340"/>
    </location>
</feature>
<dbReference type="InterPro" id="IPR036397">
    <property type="entry name" value="RNaseH_sf"/>
</dbReference>
<dbReference type="Gene3D" id="3.30.420.10">
    <property type="entry name" value="Ribonuclease H-like superfamily/Ribonuclease H"/>
    <property type="match status" value="1"/>
</dbReference>
<feature type="domain" description="Tc1-like transposase DDE" evidence="2">
    <location>
        <begin position="79"/>
        <end position="271"/>
    </location>
</feature>